<accession>A0AAV6GBI3</accession>
<dbReference type="AlphaFoldDB" id="A0AAV6GBI3"/>
<name>A0AAV6GBI3_9TELE</name>
<evidence type="ECO:0000256" key="1">
    <source>
        <dbReference type="SAM" id="MobiDB-lite"/>
    </source>
</evidence>
<organism evidence="2 3">
    <name type="scientific">Alosa alosa</name>
    <name type="common">allis shad</name>
    <dbReference type="NCBI Taxonomy" id="278164"/>
    <lineage>
        <taxon>Eukaryota</taxon>
        <taxon>Metazoa</taxon>
        <taxon>Chordata</taxon>
        <taxon>Craniata</taxon>
        <taxon>Vertebrata</taxon>
        <taxon>Euteleostomi</taxon>
        <taxon>Actinopterygii</taxon>
        <taxon>Neopterygii</taxon>
        <taxon>Teleostei</taxon>
        <taxon>Clupei</taxon>
        <taxon>Clupeiformes</taxon>
        <taxon>Clupeoidei</taxon>
        <taxon>Clupeidae</taxon>
        <taxon>Alosa</taxon>
    </lineage>
</organism>
<evidence type="ECO:0000313" key="2">
    <source>
        <dbReference type="EMBL" id="KAG5271231.1"/>
    </source>
</evidence>
<keyword evidence="3" id="KW-1185">Reference proteome</keyword>
<evidence type="ECO:0000313" key="3">
    <source>
        <dbReference type="Proteomes" id="UP000823561"/>
    </source>
</evidence>
<reference evidence="2" key="1">
    <citation type="submission" date="2020-10" db="EMBL/GenBank/DDBJ databases">
        <title>Chromosome-scale genome assembly of the Allis shad, Alosa alosa.</title>
        <authorList>
            <person name="Margot Z."/>
            <person name="Christophe K."/>
            <person name="Cabau C."/>
            <person name="Louis A."/>
            <person name="Berthelot C."/>
            <person name="Parey E."/>
            <person name="Roest Crollius H."/>
            <person name="Montfort J."/>
            <person name="Robinson-Rechavi M."/>
            <person name="Bucao C."/>
            <person name="Bouchez O."/>
            <person name="Gislard M."/>
            <person name="Lluch J."/>
            <person name="Milhes M."/>
            <person name="Lampietro C."/>
            <person name="Lopez Roques C."/>
            <person name="Donnadieu C."/>
            <person name="Braasch I."/>
            <person name="Desvignes T."/>
            <person name="Postlethwait J."/>
            <person name="Bobe J."/>
            <person name="Guiguen Y."/>
        </authorList>
    </citation>
    <scope>NUCLEOTIDE SEQUENCE</scope>
    <source>
        <strain evidence="2">M-15738</strain>
        <tissue evidence="2">Blood</tissue>
    </source>
</reference>
<feature type="region of interest" description="Disordered" evidence="1">
    <location>
        <begin position="1"/>
        <end position="28"/>
    </location>
</feature>
<proteinExistence type="predicted"/>
<sequence>MAMASKDGGQERAAVVRSPPTPVVTPSKTAKAWATAVQSPPVLRSFRDVLEEEVKRVKTPPAAPVAVGNPGPAVGLVPGAKRVTFKCAESSDTDKPAGPWVRSGVGSPPAGAAVTFAAIVEEERKQEAALIRSREKPLALIQIEERAIQDLLLHYRAANNPDELIVVERAPLGPIATPTWNKH</sequence>
<comment type="caution">
    <text evidence="2">The sequence shown here is derived from an EMBL/GenBank/DDBJ whole genome shotgun (WGS) entry which is preliminary data.</text>
</comment>
<protein>
    <submittedName>
        <fullName evidence="2">Uncharacterized protein</fullName>
    </submittedName>
</protein>
<gene>
    <name evidence="2" type="ORF">AALO_G00177360</name>
</gene>
<dbReference type="EMBL" id="JADWDJ010000013">
    <property type="protein sequence ID" value="KAG5271231.1"/>
    <property type="molecule type" value="Genomic_DNA"/>
</dbReference>
<dbReference type="Proteomes" id="UP000823561">
    <property type="component" value="Chromosome 13"/>
</dbReference>